<dbReference type="EMBL" id="WHWC01000019">
    <property type="protein sequence ID" value="KAG8363822.1"/>
    <property type="molecule type" value="Genomic_DNA"/>
</dbReference>
<keyword evidence="10 14" id="KW-0408">Iron</keyword>
<dbReference type="SMART" id="SM00308">
    <property type="entry name" value="LH2"/>
    <property type="match status" value="1"/>
</dbReference>
<evidence type="ECO:0000256" key="11">
    <source>
        <dbReference type="ARBA" id="ARBA00023098"/>
    </source>
</evidence>
<comment type="caution">
    <text evidence="13">Lacks conserved residue(s) required for the propagation of feature annotation.</text>
</comment>
<sequence>MTPVCFLAAGYRGKLGKKAYLEDWISKITSLTGGAATYNVTFEWNDEMGVPEAFTIANFHHNEFYLKTLTLEHIPGHGRVHFICNSWVYPAEYYEKDRVFFANKTYLPSQTPASLRGYREEELENLRGNGTAKLEEWDRVYDYDIYNDLGDPDKGPDHVRPILGGSVQYPYPRRGRTGRPPASSDPKSESRIPLYNSLSIYVPRDERFSQLKMSDFVAYALKSIFQFLAPEFKALFDKTPDEFDSFQDVLQLYEDGFTVSDQSLLKRIREQIPFQMIKELLRSDGEKSFKFPLPQVIKEDKTAWRTDEEFAREMLAGINPVVIRRLQEFPPESKLDTKLYGEQNSKILEEHIINSLDGMTITKAIENNKLFILDHHDSLMPYLRRINTTSAKTYATRTILFLKTDGTLKPVAIELSLPHPEGDHHGALSNVFTPAEDGVEGSIWQLAKAYVAVNDSGYHQLICHWLHTHSAIEPFIISTNRQLSVLHPIHKLLQPHFRDTMNINALARQTLINAGGFLEMTVFPGKYCLEFSSTMYKNWVFPDQALPADLIKRGLAVEDSSSPKGVRLLIEDYPFAVDGLEIWTAIKTWVEDYCNIYYKTDDMVQQDVELQSWWKEVREKGHADKKDELWWPKMHTIKDLINSCTIIIWVASALHAALNFGQYPYGGYLPNRPSTSRRFIPETGTPEYDELKSNPEKAFLKTITSQLQSVLGISLIEILSRHSSDEVFLGQRDTPEWTLDEEALKAFEMFGKRLTEIEKIIIEMNNNGKWKNRSGPVKMPYTLLYPSSDIGLTGRGIPNSVSI</sequence>
<dbReference type="SUPFAM" id="SSF49723">
    <property type="entry name" value="Lipase/lipooxygenase domain (PLAT/LH2 domain)"/>
    <property type="match status" value="1"/>
</dbReference>
<dbReference type="EC" id="1.13.11.-" evidence="15"/>
<dbReference type="InterPro" id="IPR027433">
    <property type="entry name" value="Lipoxygenase_dom_3"/>
</dbReference>
<evidence type="ECO:0000256" key="6">
    <source>
        <dbReference type="ARBA" id="ARBA00022767"/>
    </source>
</evidence>
<dbReference type="PROSITE" id="PS51393">
    <property type="entry name" value="LIPOXYGENASE_3"/>
    <property type="match status" value="1"/>
</dbReference>
<dbReference type="PRINTS" id="PR00468">
    <property type="entry name" value="PLTLPOXGNASE"/>
</dbReference>
<evidence type="ECO:0000256" key="2">
    <source>
        <dbReference type="ARBA" id="ARBA00009419"/>
    </source>
</evidence>
<comment type="similarity">
    <text evidence="2 14">Belongs to the lipoxygenase family.</text>
</comment>
<dbReference type="InterPro" id="IPR020833">
    <property type="entry name" value="LipOase_Fe_BS"/>
</dbReference>
<gene>
    <name evidence="19" type="ORF">BUALT_Bualt19G0062200</name>
</gene>
<dbReference type="InterPro" id="IPR013819">
    <property type="entry name" value="LipOase_C"/>
</dbReference>
<keyword evidence="8 14" id="KW-0223">Dioxygenase</keyword>
<dbReference type="Gene3D" id="3.10.450.60">
    <property type="match status" value="1"/>
</dbReference>
<evidence type="ECO:0000259" key="17">
    <source>
        <dbReference type="PROSITE" id="PS50095"/>
    </source>
</evidence>
<dbReference type="GO" id="GO:0031408">
    <property type="term" value="P:oxylipin biosynthetic process"/>
    <property type="evidence" value="ECO:0007669"/>
    <property type="project" value="UniProtKB-UniRule"/>
</dbReference>
<dbReference type="Gene3D" id="1.20.245.10">
    <property type="entry name" value="Lipoxygenase-1, Domain 5"/>
    <property type="match status" value="1"/>
</dbReference>
<dbReference type="FunFam" id="4.10.372.10:FF:000001">
    <property type="entry name" value="Lipoxygenase"/>
    <property type="match status" value="1"/>
</dbReference>
<dbReference type="PROSITE" id="PS00711">
    <property type="entry name" value="LIPOXYGENASE_1"/>
    <property type="match status" value="1"/>
</dbReference>
<evidence type="ECO:0000259" key="18">
    <source>
        <dbReference type="PROSITE" id="PS51393"/>
    </source>
</evidence>
<evidence type="ECO:0000256" key="3">
    <source>
        <dbReference type="ARBA" id="ARBA00011245"/>
    </source>
</evidence>
<dbReference type="PROSITE" id="PS00081">
    <property type="entry name" value="LIPOXYGENASE_2"/>
    <property type="match status" value="1"/>
</dbReference>
<dbReference type="GO" id="GO:0034440">
    <property type="term" value="P:lipid oxidation"/>
    <property type="evidence" value="ECO:0007669"/>
    <property type="project" value="InterPro"/>
</dbReference>
<evidence type="ECO:0000256" key="12">
    <source>
        <dbReference type="ARBA" id="ARBA00023160"/>
    </source>
</evidence>
<feature type="domain" description="Lipoxygenase" evidence="18">
    <location>
        <begin position="105"/>
        <end position="803"/>
    </location>
</feature>
<dbReference type="InterPro" id="IPR036226">
    <property type="entry name" value="LipOase_C_sf"/>
</dbReference>
<evidence type="ECO:0000256" key="8">
    <source>
        <dbReference type="ARBA" id="ARBA00022964"/>
    </source>
</evidence>
<protein>
    <recommendedName>
        <fullName evidence="15">Lipoxygenase</fullName>
        <ecNumber evidence="15">1.13.11.-</ecNumber>
    </recommendedName>
</protein>
<evidence type="ECO:0000256" key="15">
    <source>
        <dbReference type="RuleBase" id="RU003975"/>
    </source>
</evidence>
<dbReference type="Pfam" id="PF01477">
    <property type="entry name" value="PLAT"/>
    <property type="match status" value="1"/>
</dbReference>
<name>A0AAV6W5P6_9LAMI</name>
<evidence type="ECO:0000256" key="13">
    <source>
        <dbReference type="PROSITE-ProRule" id="PRU00152"/>
    </source>
</evidence>
<evidence type="ECO:0000256" key="4">
    <source>
        <dbReference type="ARBA" id="ARBA00022516"/>
    </source>
</evidence>
<dbReference type="Gene3D" id="2.60.60.20">
    <property type="entry name" value="PLAT/LH2 domain"/>
    <property type="match status" value="1"/>
</dbReference>
<evidence type="ECO:0000256" key="16">
    <source>
        <dbReference type="SAM" id="MobiDB-lite"/>
    </source>
</evidence>
<dbReference type="InterPro" id="IPR020834">
    <property type="entry name" value="LipOase_CS"/>
</dbReference>
<keyword evidence="12 15" id="KW-0275">Fatty acid biosynthesis</keyword>
<dbReference type="Gene3D" id="4.10.372.10">
    <property type="entry name" value="Lipoxygenase-1, Domain 3"/>
    <property type="match status" value="1"/>
</dbReference>
<evidence type="ECO:0000256" key="9">
    <source>
        <dbReference type="ARBA" id="ARBA00023002"/>
    </source>
</evidence>
<comment type="caution">
    <text evidence="19">The sequence shown here is derived from an EMBL/GenBank/DDBJ whole genome shotgun (WGS) entry which is preliminary data.</text>
</comment>
<evidence type="ECO:0000256" key="7">
    <source>
        <dbReference type="ARBA" id="ARBA00022832"/>
    </source>
</evidence>
<comment type="cofactor">
    <cofactor evidence="1 14">
        <name>Fe cation</name>
        <dbReference type="ChEBI" id="CHEBI:24875"/>
    </cofactor>
</comment>
<dbReference type="SUPFAM" id="SSF48484">
    <property type="entry name" value="Lipoxigenase"/>
    <property type="match status" value="1"/>
</dbReference>
<keyword evidence="20" id="KW-1185">Reference proteome</keyword>
<keyword evidence="6 15" id="KW-0925">Oxylipin biosynthesis</keyword>
<dbReference type="GO" id="GO:0006633">
    <property type="term" value="P:fatty acid biosynthetic process"/>
    <property type="evidence" value="ECO:0007669"/>
    <property type="project" value="UniProtKB-KW"/>
</dbReference>
<evidence type="ECO:0000313" key="20">
    <source>
        <dbReference type="Proteomes" id="UP000826271"/>
    </source>
</evidence>
<dbReference type="Pfam" id="PF00305">
    <property type="entry name" value="Lipoxygenase"/>
    <property type="match status" value="1"/>
</dbReference>
<evidence type="ECO:0000256" key="10">
    <source>
        <dbReference type="ARBA" id="ARBA00023004"/>
    </source>
</evidence>
<evidence type="ECO:0000313" key="19">
    <source>
        <dbReference type="EMBL" id="KAG8363822.1"/>
    </source>
</evidence>
<dbReference type="InterPro" id="IPR001024">
    <property type="entry name" value="PLAT/LH2_dom"/>
</dbReference>
<keyword evidence="9 14" id="KW-0560">Oxidoreductase</keyword>
<dbReference type="PROSITE" id="PS50095">
    <property type="entry name" value="PLAT"/>
    <property type="match status" value="1"/>
</dbReference>
<comment type="subunit">
    <text evidence="3">Monomer.</text>
</comment>
<accession>A0AAV6W5P6</accession>
<dbReference type="AlphaFoldDB" id="A0AAV6W5P6"/>
<dbReference type="InterPro" id="IPR001246">
    <property type="entry name" value="LipOase_plant"/>
</dbReference>
<dbReference type="InterPro" id="IPR036392">
    <property type="entry name" value="PLAT/LH2_dom_sf"/>
</dbReference>
<dbReference type="FunFam" id="1.20.245.10:FF:000002">
    <property type="entry name" value="Lipoxygenase"/>
    <property type="match status" value="1"/>
</dbReference>
<dbReference type="GO" id="GO:0046872">
    <property type="term" value="F:metal ion binding"/>
    <property type="evidence" value="ECO:0007669"/>
    <property type="project" value="UniProtKB-UniRule"/>
</dbReference>
<evidence type="ECO:0000256" key="14">
    <source>
        <dbReference type="RuleBase" id="RU003974"/>
    </source>
</evidence>
<organism evidence="19 20">
    <name type="scientific">Buddleja alternifolia</name>
    <dbReference type="NCBI Taxonomy" id="168488"/>
    <lineage>
        <taxon>Eukaryota</taxon>
        <taxon>Viridiplantae</taxon>
        <taxon>Streptophyta</taxon>
        <taxon>Embryophyta</taxon>
        <taxon>Tracheophyta</taxon>
        <taxon>Spermatophyta</taxon>
        <taxon>Magnoliopsida</taxon>
        <taxon>eudicotyledons</taxon>
        <taxon>Gunneridae</taxon>
        <taxon>Pentapetalae</taxon>
        <taxon>asterids</taxon>
        <taxon>lamiids</taxon>
        <taxon>Lamiales</taxon>
        <taxon>Scrophulariaceae</taxon>
        <taxon>Buddlejeae</taxon>
        <taxon>Buddleja</taxon>
    </lineage>
</organism>
<evidence type="ECO:0000256" key="1">
    <source>
        <dbReference type="ARBA" id="ARBA00001962"/>
    </source>
</evidence>
<feature type="region of interest" description="Disordered" evidence="16">
    <location>
        <begin position="164"/>
        <end position="190"/>
    </location>
</feature>
<dbReference type="PRINTS" id="PR00087">
    <property type="entry name" value="LIPOXYGENASE"/>
</dbReference>
<comment type="function">
    <text evidence="15">Plant lipoxygenase may be involved in a number of diverse aspects of plant physiology including growth and development, pest resistance, and senescence or responses to wounding.</text>
</comment>
<dbReference type="FunFam" id="3.10.450.60:FF:000002">
    <property type="entry name" value="Lipoxygenase"/>
    <property type="match status" value="1"/>
</dbReference>
<keyword evidence="11" id="KW-0443">Lipid metabolism</keyword>
<keyword evidence="5 14" id="KW-0479">Metal-binding</keyword>
<comment type="pathway">
    <text evidence="15">Lipid metabolism; oxylipin biosynthesis.</text>
</comment>
<keyword evidence="4 15" id="KW-0444">Lipid biosynthesis</keyword>
<dbReference type="InterPro" id="IPR000907">
    <property type="entry name" value="LipOase"/>
</dbReference>
<proteinExistence type="inferred from homology"/>
<dbReference type="Gene3D" id="4.10.375.10">
    <property type="entry name" value="Lipoxygenase-1, Domain 2"/>
    <property type="match status" value="1"/>
</dbReference>
<reference evidence="19" key="1">
    <citation type="submission" date="2019-10" db="EMBL/GenBank/DDBJ databases">
        <authorList>
            <person name="Zhang R."/>
            <person name="Pan Y."/>
            <person name="Wang J."/>
            <person name="Ma R."/>
            <person name="Yu S."/>
        </authorList>
    </citation>
    <scope>NUCLEOTIDE SEQUENCE</scope>
    <source>
        <strain evidence="19">LA-IB0</strain>
        <tissue evidence="19">Leaf</tissue>
    </source>
</reference>
<dbReference type="Proteomes" id="UP000826271">
    <property type="component" value="Unassembled WGS sequence"/>
</dbReference>
<keyword evidence="7" id="KW-0276">Fatty acid metabolism</keyword>
<dbReference type="GO" id="GO:0016165">
    <property type="term" value="F:linoleate 13S-lipoxygenase activity"/>
    <property type="evidence" value="ECO:0007669"/>
    <property type="project" value="UniProtKB-ARBA"/>
</dbReference>
<dbReference type="PANTHER" id="PTHR11771">
    <property type="entry name" value="LIPOXYGENASE"/>
    <property type="match status" value="1"/>
</dbReference>
<dbReference type="FunFam" id="4.10.375.10:FF:000001">
    <property type="entry name" value="Lipoxygenase"/>
    <property type="match status" value="1"/>
</dbReference>
<feature type="domain" description="PLAT" evidence="17">
    <location>
        <begin position="1"/>
        <end position="102"/>
    </location>
</feature>
<evidence type="ECO:0000256" key="5">
    <source>
        <dbReference type="ARBA" id="ARBA00022723"/>
    </source>
</evidence>